<proteinExistence type="predicted"/>
<evidence type="ECO:0000313" key="2">
    <source>
        <dbReference type="Proteomes" id="UP001281147"/>
    </source>
</evidence>
<keyword evidence="2" id="KW-1185">Reference proteome</keyword>
<name>A0ACC3MXC0_9PEZI</name>
<sequence>MENRQQEKTQPMDIKLQQERPSYLSDPTALTARPQSALYMDQVRRELSSGELTGRPADHRSSLDSISQLQAEAETSGPTMSALGLEMPRGDRAREPEPPATATRTRSEGILGDMQLTKRATSSFPGGAGESMLTKAVEQSKPEEDEGGAEGRDDAVRMLNCGEGSYSTTLPEEDDPAVRDTLPYQAVLKIQKSKRAGGQ</sequence>
<dbReference type="Proteomes" id="UP001281147">
    <property type="component" value="Unassembled WGS sequence"/>
</dbReference>
<protein>
    <submittedName>
        <fullName evidence="1">Uncharacterized protein</fullName>
    </submittedName>
</protein>
<gene>
    <name evidence="1" type="ORF">LTR37_013496</name>
</gene>
<organism evidence="1 2">
    <name type="scientific">Vermiconidia calcicola</name>
    <dbReference type="NCBI Taxonomy" id="1690605"/>
    <lineage>
        <taxon>Eukaryota</taxon>
        <taxon>Fungi</taxon>
        <taxon>Dikarya</taxon>
        <taxon>Ascomycota</taxon>
        <taxon>Pezizomycotina</taxon>
        <taxon>Dothideomycetes</taxon>
        <taxon>Dothideomycetidae</taxon>
        <taxon>Mycosphaerellales</taxon>
        <taxon>Extremaceae</taxon>
        <taxon>Vermiconidia</taxon>
    </lineage>
</organism>
<dbReference type="EMBL" id="JAUTXU010000133">
    <property type="protein sequence ID" value="KAK3704979.1"/>
    <property type="molecule type" value="Genomic_DNA"/>
</dbReference>
<reference evidence="1" key="1">
    <citation type="submission" date="2023-07" db="EMBL/GenBank/DDBJ databases">
        <title>Black Yeasts Isolated from many extreme environments.</title>
        <authorList>
            <person name="Coleine C."/>
            <person name="Stajich J.E."/>
            <person name="Selbmann L."/>
        </authorList>
    </citation>
    <scope>NUCLEOTIDE SEQUENCE</scope>
    <source>
        <strain evidence="1">CCFEE 5714</strain>
    </source>
</reference>
<evidence type="ECO:0000313" key="1">
    <source>
        <dbReference type="EMBL" id="KAK3704979.1"/>
    </source>
</evidence>
<accession>A0ACC3MXC0</accession>
<comment type="caution">
    <text evidence="1">The sequence shown here is derived from an EMBL/GenBank/DDBJ whole genome shotgun (WGS) entry which is preliminary data.</text>
</comment>